<dbReference type="InterPro" id="IPR020471">
    <property type="entry name" value="AKR"/>
</dbReference>
<dbReference type="PRINTS" id="PR00069">
    <property type="entry name" value="ALDKETRDTASE"/>
</dbReference>
<keyword evidence="2" id="KW-0521">NADP</keyword>
<dbReference type="PIRSF" id="PIRSF000097">
    <property type="entry name" value="AKR"/>
    <property type="match status" value="1"/>
</dbReference>
<reference evidence="6" key="1">
    <citation type="journal article" date="2019" name="Int. J. Syst. Evol. Microbiol.">
        <title>The Global Catalogue of Microorganisms (GCM) 10K type strain sequencing project: providing services to taxonomists for standard genome sequencing and annotation.</title>
        <authorList>
            <consortium name="The Broad Institute Genomics Platform"/>
            <consortium name="The Broad Institute Genome Sequencing Center for Infectious Disease"/>
            <person name="Wu L."/>
            <person name="Ma J."/>
        </authorList>
    </citation>
    <scope>NUCLEOTIDE SEQUENCE [LARGE SCALE GENOMIC DNA]</scope>
    <source>
        <strain evidence="6">DT28</strain>
    </source>
</reference>
<gene>
    <name evidence="5" type="primary">dkgB</name>
    <name evidence="5" type="ORF">ACFO3I_14185</name>
</gene>
<dbReference type="EMBL" id="JBHSGB010000012">
    <property type="protein sequence ID" value="MFC4656160.1"/>
    <property type="molecule type" value="Genomic_DNA"/>
</dbReference>
<evidence type="ECO:0000313" key="6">
    <source>
        <dbReference type="Proteomes" id="UP001595962"/>
    </source>
</evidence>
<dbReference type="RefSeq" id="WP_377334975.1">
    <property type="nucleotide sequence ID" value="NZ_JBHSGB010000012.1"/>
</dbReference>
<protein>
    <submittedName>
        <fullName evidence="5">2,5-didehydrogluconate reductase DkgB</fullName>
        <ecNumber evidence="5">1.1.1.346</ecNumber>
    </submittedName>
</protein>
<dbReference type="GO" id="GO:0016491">
    <property type="term" value="F:oxidoreductase activity"/>
    <property type="evidence" value="ECO:0007669"/>
    <property type="project" value="UniProtKB-KW"/>
</dbReference>
<feature type="domain" description="NADP-dependent oxidoreductase" evidence="4">
    <location>
        <begin position="10"/>
        <end position="254"/>
    </location>
</feature>
<dbReference type="Pfam" id="PF00248">
    <property type="entry name" value="Aldo_ket_red"/>
    <property type="match status" value="1"/>
</dbReference>
<dbReference type="NCBIfam" id="NF008377">
    <property type="entry name" value="PRK11172.1"/>
    <property type="match status" value="1"/>
</dbReference>
<proteinExistence type="inferred from homology"/>
<sequence>MTTHLFAPSLGMGTFRLKDQLAYDSVTLALQAGYRHIDTAQIYGNEAEVGQAISDSGIAREQIFLTTKVWLSNLAADTFLLSVRETLQKLNTDYVDLLLIHWPDSSNAVAMQEYLHELKQAKALGLTKAIGVSNFTIAQLQQAIDILGPGEIVTNQVEVHPYLQNRKLLAFMQQQGITPTAYMPLAVGKVFADPVLQDIAARSGHSIAQVVLRWVLDQGMVTIPMSTKAKNLADNFGAQQISLSAEDKALIAGLDAGERIANPDFAPDWD</sequence>
<dbReference type="Gene3D" id="3.20.20.100">
    <property type="entry name" value="NADP-dependent oxidoreductase domain"/>
    <property type="match status" value="1"/>
</dbReference>
<evidence type="ECO:0000256" key="2">
    <source>
        <dbReference type="ARBA" id="ARBA00022857"/>
    </source>
</evidence>
<evidence type="ECO:0000256" key="3">
    <source>
        <dbReference type="ARBA" id="ARBA00023002"/>
    </source>
</evidence>
<evidence type="ECO:0000313" key="5">
    <source>
        <dbReference type="EMBL" id="MFC4656160.1"/>
    </source>
</evidence>
<dbReference type="PANTHER" id="PTHR43827:SF3">
    <property type="entry name" value="NADP-DEPENDENT OXIDOREDUCTASE DOMAIN-CONTAINING PROTEIN"/>
    <property type="match status" value="1"/>
</dbReference>
<evidence type="ECO:0000256" key="1">
    <source>
        <dbReference type="ARBA" id="ARBA00007905"/>
    </source>
</evidence>
<accession>A0ABV9JPH8</accession>
<dbReference type="PROSITE" id="PS00062">
    <property type="entry name" value="ALDOKETO_REDUCTASE_2"/>
    <property type="match status" value="1"/>
</dbReference>
<dbReference type="InterPro" id="IPR036812">
    <property type="entry name" value="NAD(P)_OxRdtase_dom_sf"/>
</dbReference>
<dbReference type="Proteomes" id="UP001595962">
    <property type="component" value="Unassembled WGS sequence"/>
</dbReference>
<organism evidence="5 6">
    <name type="scientific">Rheinheimera marina</name>
    <dbReference type="NCBI Taxonomy" id="1774958"/>
    <lineage>
        <taxon>Bacteria</taxon>
        <taxon>Pseudomonadati</taxon>
        <taxon>Pseudomonadota</taxon>
        <taxon>Gammaproteobacteria</taxon>
        <taxon>Chromatiales</taxon>
        <taxon>Chromatiaceae</taxon>
        <taxon>Rheinheimera</taxon>
    </lineage>
</organism>
<keyword evidence="6" id="KW-1185">Reference proteome</keyword>
<dbReference type="EC" id="1.1.1.346" evidence="5"/>
<name>A0ABV9JPH8_9GAMM</name>
<evidence type="ECO:0000259" key="4">
    <source>
        <dbReference type="Pfam" id="PF00248"/>
    </source>
</evidence>
<dbReference type="PANTHER" id="PTHR43827">
    <property type="entry name" value="2,5-DIKETO-D-GLUCONIC ACID REDUCTASE"/>
    <property type="match status" value="1"/>
</dbReference>
<dbReference type="SUPFAM" id="SSF51430">
    <property type="entry name" value="NAD(P)-linked oxidoreductase"/>
    <property type="match status" value="1"/>
</dbReference>
<comment type="similarity">
    <text evidence="1">Belongs to the aldo/keto reductase family.</text>
</comment>
<dbReference type="PROSITE" id="PS00798">
    <property type="entry name" value="ALDOKETO_REDUCTASE_1"/>
    <property type="match status" value="1"/>
</dbReference>
<dbReference type="InterPro" id="IPR023210">
    <property type="entry name" value="NADP_OxRdtase_dom"/>
</dbReference>
<comment type="caution">
    <text evidence="5">The sequence shown here is derived from an EMBL/GenBank/DDBJ whole genome shotgun (WGS) entry which is preliminary data.</text>
</comment>
<keyword evidence="3 5" id="KW-0560">Oxidoreductase</keyword>
<dbReference type="InterPro" id="IPR018170">
    <property type="entry name" value="Aldo/ket_reductase_CS"/>
</dbReference>